<evidence type="ECO:0000313" key="2">
    <source>
        <dbReference type="Proteomes" id="UP000039021"/>
    </source>
</evidence>
<comment type="caution">
    <text evidence="1">The sequence shown here is derived from an EMBL/GenBank/DDBJ whole genome shotgun (WGS) entry which is preliminary data.</text>
</comment>
<proteinExistence type="predicted"/>
<gene>
    <name evidence="1" type="ORF">ERS007739_02695</name>
</gene>
<reference evidence="2" key="1">
    <citation type="submission" date="2015-03" db="EMBL/GenBank/DDBJ databases">
        <authorList>
            <consortium name="Pathogen Informatics"/>
        </authorList>
    </citation>
    <scope>NUCLEOTIDE SEQUENCE [LARGE SCALE GENOMIC DNA]</scope>
    <source>
        <strain evidence="2">N09902308</strain>
    </source>
</reference>
<dbReference type="Proteomes" id="UP000039021">
    <property type="component" value="Unassembled WGS sequence"/>
</dbReference>
<accession>A0A916LC40</accession>
<name>A0A916LC40_MYCTX</name>
<dbReference type="EMBL" id="CSBK01001269">
    <property type="protein sequence ID" value="COY49249.1"/>
    <property type="molecule type" value="Genomic_DNA"/>
</dbReference>
<protein>
    <submittedName>
        <fullName evidence="1">Uncharacterized protein</fullName>
    </submittedName>
</protein>
<organism evidence="1 2">
    <name type="scientific">Mycobacterium tuberculosis</name>
    <dbReference type="NCBI Taxonomy" id="1773"/>
    <lineage>
        <taxon>Bacteria</taxon>
        <taxon>Bacillati</taxon>
        <taxon>Actinomycetota</taxon>
        <taxon>Actinomycetes</taxon>
        <taxon>Mycobacteriales</taxon>
        <taxon>Mycobacteriaceae</taxon>
        <taxon>Mycobacterium</taxon>
        <taxon>Mycobacterium tuberculosis complex</taxon>
    </lineage>
</organism>
<sequence length="122" mass="13344">MAGAAQQPAQPGDQLLEAERLCHVVVGARGQTGDPVHHGIARGEEQRGCVDVGFSDPSQDFQPVHIGKHDVEDQHIGADLVELGYGLLPVVGDFDIPAFVVQRHLDQIGQRWFVIDQQHPDR</sequence>
<dbReference type="AlphaFoldDB" id="A0A916LC40"/>
<evidence type="ECO:0000313" key="1">
    <source>
        <dbReference type="EMBL" id="COY49249.1"/>
    </source>
</evidence>